<proteinExistence type="predicted"/>
<name>A0ABP5U0F6_9ACTN</name>
<feature type="region of interest" description="Disordered" evidence="1">
    <location>
        <begin position="1"/>
        <end position="47"/>
    </location>
</feature>
<reference evidence="3" key="1">
    <citation type="journal article" date="2019" name="Int. J. Syst. Evol. Microbiol.">
        <title>The Global Catalogue of Microorganisms (GCM) 10K type strain sequencing project: providing services to taxonomists for standard genome sequencing and annotation.</title>
        <authorList>
            <consortium name="The Broad Institute Genomics Platform"/>
            <consortium name="The Broad Institute Genome Sequencing Center for Infectious Disease"/>
            <person name="Wu L."/>
            <person name="Ma J."/>
        </authorList>
    </citation>
    <scope>NUCLEOTIDE SEQUENCE [LARGE SCALE GENOMIC DNA]</scope>
    <source>
        <strain evidence="3">JCM 4316</strain>
    </source>
</reference>
<evidence type="ECO:0000313" key="3">
    <source>
        <dbReference type="Proteomes" id="UP001500253"/>
    </source>
</evidence>
<sequence>MRTRSDRTPHARAAAPAGPPGPGREAVGPARGGSGLGGSDLGEGASR</sequence>
<evidence type="ECO:0000313" key="2">
    <source>
        <dbReference type="EMBL" id="GAA2365996.1"/>
    </source>
</evidence>
<evidence type="ECO:0000256" key="1">
    <source>
        <dbReference type="SAM" id="MobiDB-lite"/>
    </source>
</evidence>
<gene>
    <name evidence="2" type="ORF">GCM10010246_68540</name>
</gene>
<comment type="caution">
    <text evidence="2">The sequence shown here is derived from an EMBL/GenBank/DDBJ whole genome shotgun (WGS) entry which is preliminary data.</text>
</comment>
<organism evidence="2 3">
    <name type="scientific">Streptomyces cuspidosporus</name>
    <dbReference type="NCBI Taxonomy" id="66882"/>
    <lineage>
        <taxon>Bacteria</taxon>
        <taxon>Bacillati</taxon>
        <taxon>Actinomycetota</taxon>
        <taxon>Actinomycetes</taxon>
        <taxon>Kitasatosporales</taxon>
        <taxon>Streptomycetaceae</taxon>
        <taxon>Streptomyces</taxon>
    </lineage>
</organism>
<dbReference type="Proteomes" id="UP001500253">
    <property type="component" value="Unassembled WGS sequence"/>
</dbReference>
<accession>A0ABP5U0F6</accession>
<feature type="compositionally biased region" description="Gly residues" evidence="1">
    <location>
        <begin position="30"/>
        <end position="41"/>
    </location>
</feature>
<dbReference type="EMBL" id="BAAASD010000042">
    <property type="protein sequence ID" value="GAA2365996.1"/>
    <property type="molecule type" value="Genomic_DNA"/>
</dbReference>
<protein>
    <submittedName>
        <fullName evidence="2">Uncharacterized protein</fullName>
    </submittedName>
</protein>
<keyword evidence="3" id="KW-1185">Reference proteome</keyword>
<dbReference type="RefSeq" id="WP_346178204.1">
    <property type="nucleotide sequence ID" value="NZ_BAAASD010000042.1"/>
</dbReference>